<sequence length="198" mass="21134">MTRMSNSTHEAIRQVNGLSRRNFLKAASGLAVAASVGTSLLGASRAFASMPEGIKVMSQGEYAVMARLMAVTLPTAGTSLIPTSQIPVMQTLDAALLATMEPHILEGLKGGIQYFNEGPKASFGKTFVELSDDQAKRFCDAWGDSDEVPHRALAVGLKKLIGLSYWANPPTWAPLGYDGPVTDRWGIKSLGNAPMPKQ</sequence>
<keyword evidence="1" id="KW-0732">Signal</keyword>
<keyword evidence="3" id="KW-1185">Reference proteome</keyword>
<evidence type="ECO:0000256" key="1">
    <source>
        <dbReference type="ARBA" id="ARBA00022729"/>
    </source>
</evidence>
<dbReference type="Proteomes" id="UP000323161">
    <property type="component" value="Unassembled WGS sequence"/>
</dbReference>
<accession>A0A5B0V9W3</accession>
<name>A0A5B0V9W3_9GAMM</name>
<organism evidence="2 3">
    <name type="scientific">Marinobacter salinexigens</name>
    <dbReference type="NCBI Taxonomy" id="2919747"/>
    <lineage>
        <taxon>Bacteria</taxon>
        <taxon>Pseudomonadati</taxon>
        <taxon>Pseudomonadota</taxon>
        <taxon>Gammaproteobacteria</taxon>
        <taxon>Pseudomonadales</taxon>
        <taxon>Marinobacteraceae</taxon>
        <taxon>Marinobacter</taxon>
    </lineage>
</organism>
<dbReference type="InterPro" id="IPR006311">
    <property type="entry name" value="TAT_signal"/>
</dbReference>
<dbReference type="PROSITE" id="PS51318">
    <property type="entry name" value="TAT"/>
    <property type="match status" value="1"/>
</dbReference>
<protein>
    <submittedName>
        <fullName evidence="2">Twin-arginine translocation signal domain-containing protein</fullName>
    </submittedName>
</protein>
<proteinExistence type="predicted"/>
<comment type="caution">
    <text evidence="2">The sequence shown here is derived from an EMBL/GenBank/DDBJ whole genome shotgun (WGS) entry which is preliminary data.</text>
</comment>
<dbReference type="AlphaFoldDB" id="A0A5B0V9W3"/>
<dbReference type="EMBL" id="VTUU01000014">
    <property type="protein sequence ID" value="KAA1170851.1"/>
    <property type="molecule type" value="Genomic_DNA"/>
</dbReference>
<reference evidence="2 3" key="1">
    <citation type="submission" date="2019-08" db="EMBL/GenBank/DDBJ databases">
        <title>Marinobacter ZYF650 sp. nov., a marine bacterium isolated from seawater of the Mariana trench.</title>
        <authorList>
            <person name="Ahmad W."/>
        </authorList>
    </citation>
    <scope>NUCLEOTIDE SEQUENCE [LARGE SCALE GENOMIC DNA]</scope>
    <source>
        <strain evidence="2 3">ZYF650</strain>
    </source>
</reference>
<dbReference type="RefSeq" id="WP_149601685.1">
    <property type="nucleotide sequence ID" value="NZ_VTUU01000014.1"/>
</dbReference>
<dbReference type="NCBIfam" id="TIGR01409">
    <property type="entry name" value="TAT_signal_seq"/>
    <property type="match status" value="1"/>
</dbReference>
<evidence type="ECO:0000313" key="3">
    <source>
        <dbReference type="Proteomes" id="UP000323161"/>
    </source>
</evidence>
<evidence type="ECO:0000313" key="2">
    <source>
        <dbReference type="EMBL" id="KAA1170851.1"/>
    </source>
</evidence>
<dbReference type="InterPro" id="IPR019546">
    <property type="entry name" value="TAT_signal_bac_arc"/>
</dbReference>
<gene>
    <name evidence="2" type="ORF">FWJ25_18185</name>
</gene>